<dbReference type="EMBL" id="JACEFG010000001">
    <property type="protein sequence ID" value="MBA2174632.1"/>
    <property type="molecule type" value="Genomic_DNA"/>
</dbReference>
<feature type="domain" description="HTH tetR-type" evidence="6">
    <location>
        <begin position="9"/>
        <end position="69"/>
    </location>
</feature>
<dbReference type="PANTHER" id="PTHR43479">
    <property type="entry name" value="ACREF/ENVCD OPERON REPRESSOR-RELATED"/>
    <property type="match status" value="1"/>
</dbReference>
<dbReference type="PRINTS" id="PR00455">
    <property type="entry name" value="HTHTETR"/>
</dbReference>
<accession>A0A838CR71</accession>
<reference evidence="7 8" key="1">
    <citation type="journal article" date="2004" name="Extremophiles">
        <title>Halobacillus locisalis sp. nov., a halophilic bacterium isolated from a marine solar saltern of the Yellow Sea in Korea.</title>
        <authorList>
            <person name="Yoon J.H."/>
            <person name="Kang K.H."/>
            <person name="Oh T.K."/>
            <person name="Park Y.H."/>
        </authorList>
    </citation>
    <scope>NUCLEOTIDE SEQUENCE [LARGE SCALE GENOMIC DNA]</scope>
    <source>
        <strain evidence="7 8">KCTC 3788</strain>
    </source>
</reference>
<dbReference type="PANTHER" id="PTHR43479:SF21">
    <property type="entry name" value="TRANSCRIPTIONAL REGULATOR, TETR FAMILY"/>
    <property type="match status" value="1"/>
</dbReference>
<dbReference type="Gene3D" id="1.10.357.10">
    <property type="entry name" value="Tetracycline Repressor, domain 2"/>
    <property type="match status" value="1"/>
</dbReference>
<dbReference type="Proteomes" id="UP000571017">
    <property type="component" value="Unassembled WGS sequence"/>
</dbReference>
<evidence type="ECO:0000256" key="2">
    <source>
        <dbReference type="ARBA" id="ARBA00023015"/>
    </source>
</evidence>
<sequence length="201" mass="23631">MNGFEKRKQRKKQNILNAALQLFTDFGVQKVSIQEIAQKAQVSQVTIYNYFGSKDQLLYDTVHMFIHQRLERFEGIVDHENMDFKDKIQKLITDKKEDLLHINTDFLQSVLADQPEIQELLTTFTENHTKPLLLKLMKQGRTTGYIHPDLSIETILFYVEMYFQAFQAMSDRAQQTNPHFGEELLHLFFYGLMGSKDEPLH</sequence>
<dbReference type="InterPro" id="IPR050624">
    <property type="entry name" value="HTH-type_Tx_Regulator"/>
</dbReference>
<dbReference type="InterPro" id="IPR001647">
    <property type="entry name" value="HTH_TetR"/>
</dbReference>
<dbReference type="Pfam" id="PF00440">
    <property type="entry name" value="TetR_N"/>
    <property type="match status" value="1"/>
</dbReference>
<evidence type="ECO:0000256" key="5">
    <source>
        <dbReference type="PROSITE-ProRule" id="PRU00335"/>
    </source>
</evidence>
<dbReference type="FunFam" id="1.10.10.60:FF:000141">
    <property type="entry name" value="TetR family transcriptional regulator"/>
    <property type="match status" value="1"/>
</dbReference>
<keyword evidence="1" id="KW-0678">Repressor</keyword>
<evidence type="ECO:0000313" key="7">
    <source>
        <dbReference type="EMBL" id="MBA2174632.1"/>
    </source>
</evidence>
<dbReference type="RefSeq" id="WP_181471618.1">
    <property type="nucleotide sequence ID" value="NZ_JACEFG010000001.1"/>
</dbReference>
<dbReference type="SUPFAM" id="SSF46689">
    <property type="entry name" value="Homeodomain-like"/>
    <property type="match status" value="1"/>
</dbReference>
<dbReference type="GO" id="GO:0003677">
    <property type="term" value="F:DNA binding"/>
    <property type="evidence" value="ECO:0007669"/>
    <property type="project" value="UniProtKB-UniRule"/>
</dbReference>
<dbReference type="GO" id="GO:0045892">
    <property type="term" value="P:negative regulation of DNA-templated transcription"/>
    <property type="evidence" value="ECO:0007669"/>
    <property type="project" value="UniProtKB-ARBA"/>
</dbReference>
<name>A0A838CR71_9BACI</name>
<protein>
    <submittedName>
        <fullName evidence="7">TetR/AcrR family transcriptional regulator</fullName>
    </submittedName>
</protein>
<evidence type="ECO:0000259" key="6">
    <source>
        <dbReference type="PROSITE" id="PS50977"/>
    </source>
</evidence>
<evidence type="ECO:0000256" key="3">
    <source>
        <dbReference type="ARBA" id="ARBA00023125"/>
    </source>
</evidence>
<gene>
    <name evidence="7" type="ORF">H0266_06875</name>
</gene>
<dbReference type="AlphaFoldDB" id="A0A838CR71"/>
<feature type="DNA-binding region" description="H-T-H motif" evidence="5">
    <location>
        <begin position="32"/>
        <end position="51"/>
    </location>
</feature>
<dbReference type="PROSITE" id="PS50977">
    <property type="entry name" value="HTH_TETR_2"/>
    <property type="match status" value="1"/>
</dbReference>
<comment type="caution">
    <text evidence="7">The sequence shown here is derived from an EMBL/GenBank/DDBJ whole genome shotgun (WGS) entry which is preliminary data.</text>
</comment>
<organism evidence="7 8">
    <name type="scientific">Halobacillus locisalis</name>
    <dbReference type="NCBI Taxonomy" id="220753"/>
    <lineage>
        <taxon>Bacteria</taxon>
        <taxon>Bacillati</taxon>
        <taxon>Bacillota</taxon>
        <taxon>Bacilli</taxon>
        <taxon>Bacillales</taxon>
        <taxon>Bacillaceae</taxon>
        <taxon>Halobacillus</taxon>
    </lineage>
</organism>
<keyword evidence="2" id="KW-0805">Transcription regulation</keyword>
<evidence type="ECO:0000256" key="1">
    <source>
        <dbReference type="ARBA" id="ARBA00022491"/>
    </source>
</evidence>
<proteinExistence type="predicted"/>
<keyword evidence="3 5" id="KW-0238">DNA-binding</keyword>
<evidence type="ECO:0000313" key="8">
    <source>
        <dbReference type="Proteomes" id="UP000571017"/>
    </source>
</evidence>
<keyword evidence="8" id="KW-1185">Reference proteome</keyword>
<keyword evidence="4" id="KW-0804">Transcription</keyword>
<evidence type="ECO:0000256" key="4">
    <source>
        <dbReference type="ARBA" id="ARBA00023163"/>
    </source>
</evidence>
<dbReference type="InterPro" id="IPR009057">
    <property type="entry name" value="Homeodomain-like_sf"/>
</dbReference>